<evidence type="ECO:0000256" key="2">
    <source>
        <dbReference type="SAM" id="SignalP"/>
    </source>
</evidence>
<evidence type="ECO:0000256" key="1">
    <source>
        <dbReference type="SAM" id="Phobius"/>
    </source>
</evidence>
<feature type="transmembrane region" description="Helical" evidence="1">
    <location>
        <begin position="447"/>
        <end position="468"/>
    </location>
</feature>
<keyword evidence="2" id="KW-0732">Signal</keyword>
<feature type="transmembrane region" description="Helical" evidence="1">
    <location>
        <begin position="168"/>
        <end position="187"/>
    </location>
</feature>
<evidence type="ECO:0000313" key="3">
    <source>
        <dbReference type="EMBL" id="SFQ01376.1"/>
    </source>
</evidence>
<sequence>MIRPALLPRMLLVLRSLAVIALLAFCGSLPAAEPAFAQTGGIFDLPDELPEPPAEMSAAERMVRTTIGEAINITGGTDGLLYEAAEFGAAGFDWVFGTEKAKQARESYDFWSTRASGGTGVPDPNTESDVLRFFNYATGASGHGCYTCSFTAFITLSLGLASEAVFEFWSGLSLALIGGIFGLYALYQIGRILLAGDEATPGDLFSMLAKRAIATSIVVTLLMGAAILPNSDKTLWDATGPQVLEVSFGLGNEVREGANGVLVAAVNGYEAPPDQLSPEWRSLIETYLVQRRTFGEEREGHIKIIGIPLRTSYFQGFTTDISEVEATWLSLDTETRQALIHAYVMYANTEYDTNDPTLGCGRTHLNAIARYAESEGISDPEADPRTSFIDDMVMVGCIVERVHAMGIAAGAATIFAQEKDYEDDYKIVAKMKNLTNWISVEGFVSTIIRIVIGSLLVYVFALSAVRMIFMLVDIALRVFVVAAFSPVLAVSAIFPGTRRYAASAFRIALGAMAAGVTMAILNLLILVLLTQIVPFFNTFVGTDAYPEGEAIASPTSMSGFKMFLMRVLGADGLMFKSIPMDATSPWLLALLFVGITASATSKKIEVMVQQFVGASGDSPLADKAVQTTTSALGFAKKSGTILATTAISAVPVAGPMISGAFTLGSKSIGAVGAEMPALAKVVKGAASRLKVTPEG</sequence>
<feature type="transmembrane region" description="Helical" evidence="1">
    <location>
        <begin position="207"/>
        <end position="228"/>
    </location>
</feature>
<reference evidence="3 4" key="1">
    <citation type="submission" date="2016-10" db="EMBL/GenBank/DDBJ databases">
        <authorList>
            <person name="de Groot N.N."/>
        </authorList>
    </citation>
    <scope>NUCLEOTIDE SEQUENCE [LARGE SCALE GENOMIC DNA]</scope>
    <source>
        <strain evidence="3 4">DSM 19547</strain>
    </source>
</reference>
<proteinExistence type="predicted"/>
<accession>A0A1I5V346</accession>
<dbReference type="OrthoDB" id="7883329at2"/>
<feature type="transmembrane region" description="Helical" evidence="1">
    <location>
        <begin position="474"/>
        <end position="495"/>
    </location>
</feature>
<organism evidence="3 4">
    <name type="scientific">Tranquillimonas alkanivorans</name>
    <dbReference type="NCBI Taxonomy" id="441119"/>
    <lineage>
        <taxon>Bacteria</taxon>
        <taxon>Pseudomonadati</taxon>
        <taxon>Pseudomonadota</taxon>
        <taxon>Alphaproteobacteria</taxon>
        <taxon>Rhodobacterales</taxon>
        <taxon>Roseobacteraceae</taxon>
        <taxon>Tranquillimonas</taxon>
    </lineage>
</organism>
<keyword evidence="1" id="KW-0812">Transmembrane</keyword>
<dbReference type="STRING" id="441119.SAMN04488047_12618"/>
<gene>
    <name evidence="3" type="ORF">SAMN04488047_12618</name>
</gene>
<dbReference type="AlphaFoldDB" id="A0A1I5V346"/>
<dbReference type="EMBL" id="FOXA01000026">
    <property type="protein sequence ID" value="SFQ01376.1"/>
    <property type="molecule type" value="Genomic_DNA"/>
</dbReference>
<feature type="transmembrane region" description="Helical" evidence="1">
    <location>
        <begin position="507"/>
        <end position="529"/>
    </location>
</feature>
<feature type="chain" id="PRO_5011493565" description="TrbL/VirB6 plasmid conjugal transfer protein" evidence="2">
    <location>
        <begin position="32"/>
        <end position="695"/>
    </location>
</feature>
<dbReference type="RefSeq" id="WP_093424970.1">
    <property type="nucleotide sequence ID" value="NZ_FOXA01000026.1"/>
</dbReference>
<keyword evidence="1" id="KW-0472">Membrane</keyword>
<feature type="signal peptide" evidence="2">
    <location>
        <begin position="1"/>
        <end position="31"/>
    </location>
</feature>
<keyword evidence="1" id="KW-1133">Transmembrane helix</keyword>
<evidence type="ECO:0000313" key="4">
    <source>
        <dbReference type="Proteomes" id="UP000199356"/>
    </source>
</evidence>
<evidence type="ECO:0008006" key="5">
    <source>
        <dbReference type="Google" id="ProtNLM"/>
    </source>
</evidence>
<keyword evidence="4" id="KW-1185">Reference proteome</keyword>
<name>A0A1I5V346_9RHOB</name>
<feature type="transmembrane region" description="Helical" evidence="1">
    <location>
        <begin position="140"/>
        <end position="161"/>
    </location>
</feature>
<dbReference type="Proteomes" id="UP000199356">
    <property type="component" value="Unassembled WGS sequence"/>
</dbReference>
<feature type="transmembrane region" description="Helical" evidence="1">
    <location>
        <begin position="583"/>
        <end position="600"/>
    </location>
</feature>
<protein>
    <recommendedName>
        <fullName evidence="5">TrbL/VirB6 plasmid conjugal transfer protein</fullName>
    </recommendedName>
</protein>